<reference evidence="2 3" key="1">
    <citation type="submission" date="2010-06" db="EMBL/GenBank/DDBJ databases">
        <title>Complete sequence chromosome of Methanohalobium evestigatum Z-7303.</title>
        <authorList>
            <consortium name="US DOE Joint Genome Institute"/>
            <person name="Lucas S."/>
            <person name="Copeland A."/>
            <person name="Lapidus A."/>
            <person name="Cheng J.-F."/>
            <person name="Bruce D."/>
            <person name="Goodwin L."/>
            <person name="Pitluck S."/>
            <person name="Saunders E."/>
            <person name="Detter J.C."/>
            <person name="Han C."/>
            <person name="Tapia R."/>
            <person name="Land M."/>
            <person name="Hauser L."/>
            <person name="Kyrpides N."/>
            <person name="Mikhailova N."/>
            <person name="Sieprawska-Lupa M."/>
            <person name="Whitman W.B."/>
            <person name="Anderson I."/>
            <person name="Woyke T."/>
        </authorList>
    </citation>
    <scope>NUCLEOTIDE SEQUENCE [LARGE SCALE GENOMIC DNA]</scope>
    <source>
        <strain evidence="3">ATCC BAA-1072 / DSM 3721 / NBRC 107634 / OCM 161 / Z-7303</strain>
    </source>
</reference>
<dbReference type="RefSeq" id="WP_013194377.1">
    <property type="nucleotide sequence ID" value="NC_014253.1"/>
</dbReference>
<evidence type="ECO:0000313" key="2">
    <source>
        <dbReference type="EMBL" id="ADI73809.1"/>
    </source>
</evidence>
<dbReference type="AlphaFoldDB" id="D7E760"/>
<dbReference type="OrthoDB" id="125100at2157"/>
<evidence type="ECO:0000256" key="1">
    <source>
        <dbReference type="SAM" id="Phobius"/>
    </source>
</evidence>
<gene>
    <name evidence="2" type="ordered locus">Metev_0913</name>
</gene>
<keyword evidence="1" id="KW-1133">Transmembrane helix</keyword>
<accession>D7E760</accession>
<dbReference type="STRING" id="644295.Metev_0913"/>
<sequence length="75" mass="8864">MKPEKKEQMVKKQKSSEIIRRNKKINLINIAVISIGLILMLLDYRNIAEHFIWLGFIIFLYTAGTTFIARREARK</sequence>
<dbReference type="Proteomes" id="UP000000391">
    <property type="component" value="Chromosome"/>
</dbReference>
<evidence type="ECO:0000313" key="3">
    <source>
        <dbReference type="Proteomes" id="UP000000391"/>
    </source>
</evidence>
<proteinExistence type="predicted"/>
<name>D7E760_METEZ</name>
<organism evidence="2 3">
    <name type="scientific">Methanohalobium evestigatum (strain ATCC BAA-1072 / DSM 3721 / NBRC 107634 / OCM 161 / Z-7303)</name>
    <dbReference type="NCBI Taxonomy" id="644295"/>
    <lineage>
        <taxon>Archaea</taxon>
        <taxon>Methanobacteriati</taxon>
        <taxon>Methanobacteriota</taxon>
        <taxon>Stenosarchaea group</taxon>
        <taxon>Methanomicrobia</taxon>
        <taxon>Methanosarcinales</taxon>
        <taxon>Methanosarcinaceae</taxon>
        <taxon>Methanohalobium</taxon>
    </lineage>
</organism>
<dbReference type="GeneID" id="9346542"/>
<dbReference type="HOGENOM" id="CLU_194997_0_0_2"/>
<keyword evidence="3" id="KW-1185">Reference proteome</keyword>
<dbReference type="KEGG" id="mev:Metev_0913"/>
<protein>
    <submittedName>
        <fullName evidence="2">Uncharacterized protein</fullName>
    </submittedName>
</protein>
<keyword evidence="1" id="KW-0472">Membrane</keyword>
<feature type="transmembrane region" description="Helical" evidence="1">
    <location>
        <begin position="50"/>
        <end position="69"/>
    </location>
</feature>
<keyword evidence="1" id="KW-0812">Transmembrane</keyword>
<feature type="transmembrane region" description="Helical" evidence="1">
    <location>
        <begin position="25"/>
        <end position="44"/>
    </location>
</feature>
<dbReference type="EMBL" id="CP002069">
    <property type="protein sequence ID" value="ADI73809.1"/>
    <property type="molecule type" value="Genomic_DNA"/>
</dbReference>